<protein>
    <submittedName>
        <fullName evidence="3">Uncharacterized protein LOC125178391</fullName>
    </submittedName>
</protein>
<name>A0A979FLS1_HYAAZ</name>
<evidence type="ECO:0000313" key="3">
    <source>
        <dbReference type="RefSeq" id="XP_047737981.1"/>
    </source>
</evidence>
<dbReference type="AlphaFoldDB" id="A0A979FLS1"/>
<reference evidence="3" key="1">
    <citation type="submission" date="2025-08" db="UniProtKB">
        <authorList>
            <consortium name="RefSeq"/>
        </authorList>
    </citation>
    <scope>IDENTIFICATION</scope>
    <source>
        <tissue evidence="3">Whole organism</tissue>
    </source>
</reference>
<sequence length="299" mass="33946">MYALGCYSYQPVRLRDAGPSPAVPEKVRSSKPRKSRQATVTSKSRVIKEEQKTPVLASNMLSDDIPLYGQTVKPETSSCTSDTSMNIDDSHFAASPECQHHSEFNPDIRFPSEASPPNGHFKMDECTRQLKDEDNCNEEHDVVSQNQDIKLKAVVTTKSILKTNSKYPLTDNKSWASSDSVSSFAVAIFVWLWDRCWNEILKTEYKTRIELEENKQTTCPESKNYLKASTEDELNDVGCSSGSKFEDIDHKLCLKTEVKKVTFAEPLVSSVHTYKYRQKQNKRDIEEKRCEPSAVQNTL</sequence>
<dbReference type="RefSeq" id="XP_047737981.1">
    <property type="nucleotide sequence ID" value="XM_047882025.1"/>
</dbReference>
<gene>
    <name evidence="3" type="primary">LOC125178391</name>
</gene>
<dbReference type="KEGG" id="hazt:125178391"/>
<accession>A0A979FLS1</accession>
<dbReference type="Proteomes" id="UP000694843">
    <property type="component" value="Unplaced"/>
</dbReference>
<feature type="region of interest" description="Disordered" evidence="1">
    <location>
        <begin position="15"/>
        <end position="51"/>
    </location>
</feature>
<proteinExistence type="predicted"/>
<keyword evidence="2" id="KW-1185">Reference proteome</keyword>
<dbReference type="GeneID" id="125178391"/>
<feature type="region of interest" description="Disordered" evidence="1">
    <location>
        <begin position="103"/>
        <end position="123"/>
    </location>
</feature>
<organism evidence="2 3">
    <name type="scientific">Hyalella azteca</name>
    <name type="common">Amphipod</name>
    <dbReference type="NCBI Taxonomy" id="294128"/>
    <lineage>
        <taxon>Eukaryota</taxon>
        <taxon>Metazoa</taxon>
        <taxon>Ecdysozoa</taxon>
        <taxon>Arthropoda</taxon>
        <taxon>Crustacea</taxon>
        <taxon>Multicrustacea</taxon>
        <taxon>Malacostraca</taxon>
        <taxon>Eumalacostraca</taxon>
        <taxon>Peracarida</taxon>
        <taxon>Amphipoda</taxon>
        <taxon>Senticaudata</taxon>
        <taxon>Talitrida</taxon>
        <taxon>Talitroidea</taxon>
        <taxon>Hyalellidae</taxon>
        <taxon>Hyalella</taxon>
    </lineage>
</organism>
<evidence type="ECO:0000313" key="2">
    <source>
        <dbReference type="Proteomes" id="UP000694843"/>
    </source>
</evidence>
<evidence type="ECO:0000256" key="1">
    <source>
        <dbReference type="SAM" id="MobiDB-lite"/>
    </source>
</evidence>